<dbReference type="InterPro" id="IPR014013">
    <property type="entry name" value="Helic_SF1/SF2_ATP-bd_DinG/Rad3"/>
</dbReference>
<keyword evidence="8" id="KW-0347">Helicase</keyword>
<evidence type="ECO:0000256" key="1">
    <source>
        <dbReference type="ARBA" id="ARBA00022741"/>
    </source>
</evidence>
<keyword evidence="9" id="KW-1185">Reference proteome</keyword>
<comment type="similarity">
    <text evidence="4">Belongs to the helicase family. DinG subfamily.</text>
</comment>
<evidence type="ECO:0000259" key="7">
    <source>
        <dbReference type="PROSITE" id="PS51194"/>
    </source>
</evidence>
<dbReference type="SMART" id="SM00487">
    <property type="entry name" value="DEXDc"/>
    <property type="match status" value="1"/>
</dbReference>
<dbReference type="Gene3D" id="3.40.140.10">
    <property type="entry name" value="Cytidine Deaminase, domain 2"/>
    <property type="match status" value="1"/>
</dbReference>
<organism evidence="8 9">
    <name type="scientific">Treponema ruminis</name>
    <dbReference type="NCBI Taxonomy" id="744515"/>
    <lineage>
        <taxon>Bacteria</taxon>
        <taxon>Pseudomonadati</taxon>
        <taxon>Spirochaetota</taxon>
        <taxon>Spirochaetia</taxon>
        <taxon>Spirochaetales</taxon>
        <taxon>Treponemataceae</taxon>
        <taxon>Treponema</taxon>
    </lineage>
</organism>
<evidence type="ECO:0000256" key="2">
    <source>
        <dbReference type="ARBA" id="ARBA00022801"/>
    </source>
</evidence>
<dbReference type="SUPFAM" id="SSF52540">
    <property type="entry name" value="P-loop containing nucleoside triphosphate hydrolases"/>
    <property type="match status" value="1"/>
</dbReference>
<dbReference type="EC" id="3.6.4.12" evidence="8"/>
<dbReference type="Gene3D" id="3.40.50.300">
    <property type="entry name" value="P-loop containing nucleotide triphosphate hydrolases"/>
    <property type="match status" value="2"/>
</dbReference>
<dbReference type="PROSITE" id="PS51194">
    <property type="entry name" value="HELICASE_CTER"/>
    <property type="match status" value="1"/>
</dbReference>
<name>A0A7W8LLC7_9SPIR</name>
<dbReference type="GO" id="GO:0005524">
    <property type="term" value="F:ATP binding"/>
    <property type="evidence" value="ECO:0007669"/>
    <property type="project" value="UniProtKB-KW"/>
</dbReference>
<dbReference type="PANTHER" id="PTHR11472:SF34">
    <property type="entry name" value="REGULATOR OF TELOMERE ELONGATION HELICASE 1"/>
    <property type="match status" value="1"/>
</dbReference>
<feature type="domain" description="Helicase ATP-binding" evidence="6">
    <location>
        <begin position="134"/>
        <end position="409"/>
    </location>
</feature>
<dbReference type="GO" id="GO:0003676">
    <property type="term" value="F:nucleic acid binding"/>
    <property type="evidence" value="ECO:0007669"/>
    <property type="project" value="InterPro"/>
</dbReference>
<evidence type="ECO:0000256" key="4">
    <source>
        <dbReference type="ARBA" id="ARBA00038058"/>
    </source>
</evidence>
<dbReference type="InterPro" id="IPR025657">
    <property type="entry name" value="RadC_JAB"/>
</dbReference>
<keyword evidence="1" id="KW-0547">Nucleotide-binding</keyword>
<comment type="caution">
    <text evidence="8">The sequence shown here is derived from an EMBL/GenBank/DDBJ whole genome shotgun (WGS) entry which is preliminary data.</text>
</comment>
<proteinExistence type="inferred from homology"/>
<dbReference type="AlphaFoldDB" id="A0A7W8LLC7"/>
<dbReference type="GO" id="GO:0006281">
    <property type="term" value="P:DNA repair"/>
    <property type="evidence" value="ECO:0007669"/>
    <property type="project" value="TreeGrafter"/>
</dbReference>
<dbReference type="SMART" id="SM00491">
    <property type="entry name" value="HELICc2"/>
    <property type="match status" value="1"/>
</dbReference>
<dbReference type="Pfam" id="PF04002">
    <property type="entry name" value="RadC"/>
    <property type="match status" value="1"/>
</dbReference>
<dbReference type="InterPro" id="IPR045028">
    <property type="entry name" value="DinG/Rad3-like"/>
</dbReference>
<keyword evidence="3" id="KW-0067">ATP-binding</keyword>
<reference evidence="8 9" key="1">
    <citation type="submission" date="2020-08" db="EMBL/GenBank/DDBJ databases">
        <title>Genomic Encyclopedia of Type Strains, Phase IV (KMG-IV): sequencing the most valuable type-strain genomes for metagenomic binning, comparative biology and taxonomic classification.</title>
        <authorList>
            <person name="Goeker M."/>
        </authorList>
    </citation>
    <scope>NUCLEOTIDE SEQUENCE [LARGE SCALE GENOMIC DNA]</scope>
    <source>
        <strain evidence="8 9">DSM 103462</strain>
    </source>
</reference>
<gene>
    <name evidence="8" type="ORF">HNP76_000645</name>
</gene>
<dbReference type="EMBL" id="JACHFQ010000002">
    <property type="protein sequence ID" value="MBB5225301.1"/>
    <property type="molecule type" value="Genomic_DNA"/>
</dbReference>
<sequence length="817" mass="92122">MEINRRFSPEVREKMRREIFEAGGNEVFFTGIIDSDGKIVSVKACARGNSNTVPVNFAESRVASVLIHNHPGGNLHPSDADLMVASDASEKAQGFYIVNNDVSEVYVVMEPIKPTVTKKLDCEETSLYLSKNGNLAKIYENFEERPSQIELVKEISSSFNNNSIGVFEAGTGVGKSFAYLVPSMLWALNNKERVVISTGTINLQQQLSEKDIPLAEKIIGRKVKSILVKGRQNYVCLRRLSELGAERDLFSDETEIFDKINSWAKESKTGSRSDLSFMPPENLWQRVNSEADACMGMRCKFREKCFVMKVRKEAADANILIVNHHMLFADIESRMNGAGYDDTAVLPPYKRLVFDEAHGIEDAATSFFSNALNRFRILKQLNLLYRQRKSSFTGYLFTLSALSRIEDKAAEVENEIGKTKAAIEALESDTALVLGRDFTLRLFQGTLPRFTEIIEKVRILQHHLATVSGLMREIIAGISEDDLDNSVIYEAKAVLRRLDAMVATAQNFVSWEEHPESVFWIQAKRLPPSIAKNVENPFYYEYIETPLDIAPMMNKGVFEPMKSVVCTSATITISKTFDFWKKRVGISFVEKERVKTGEFASPFPYSENMVLAIPSDIPFPDHENFQSCIEDVIVRMIERAGGKTLVLFTAYDSLRHACDTARTRLRSLGINVLKQGEDDRFRLLSQFKEDVSSVLFATDSFWEGVDVPGQSLSLVIIVKLPFGVPGDPVFAARSEQIAKRGGFPFMELSVPDAVIKFRQGFGRLIRRGDDRGAVVALDRRIIEKSYGKIFTESVPRTEVVYRPVNEILDRIEEYCVR</sequence>
<evidence type="ECO:0000259" key="6">
    <source>
        <dbReference type="PROSITE" id="PS51193"/>
    </source>
</evidence>
<dbReference type="PROSITE" id="PS51193">
    <property type="entry name" value="HELICASE_ATP_BIND_2"/>
    <property type="match status" value="1"/>
</dbReference>
<protein>
    <submittedName>
        <fullName evidence="8">ATP-dependent DNA helicase DinG</fullName>
        <ecNumber evidence="8">3.6.4.12</ecNumber>
    </submittedName>
</protein>
<accession>A0A7W8LLC7</accession>
<evidence type="ECO:0000313" key="8">
    <source>
        <dbReference type="EMBL" id="MBB5225301.1"/>
    </source>
</evidence>
<keyword evidence="2 8" id="KW-0378">Hydrolase</keyword>
<dbReference type="Proteomes" id="UP000518887">
    <property type="component" value="Unassembled WGS sequence"/>
</dbReference>
<dbReference type="Pfam" id="PF13307">
    <property type="entry name" value="Helicase_C_2"/>
    <property type="match status" value="1"/>
</dbReference>
<keyword evidence="5" id="KW-0175">Coiled coil</keyword>
<evidence type="ECO:0000256" key="5">
    <source>
        <dbReference type="SAM" id="Coils"/>
    </source>
</evidence>
<dbReference type="InterPro" id="IPR014001">
    <property type="entry name" value="Helicase_ATP-bd"/>
</dbReference>
<dbReference type="GO" id="GO:0016818">
    <property type="term" value="F:hydrolase activity, acting on acid anhydrides, in phosphorus-containing anhydrides"/>
    <property type="evidence" value="ECO:0007669"/>
    <property type="project" value="InterPro"/>
</dbReference>
<dbReference type="GO" id="GO:0003678">
    <property type="term" value="F:DNA helicase activity"/>
    <property type="evidence" value="ECO:0007669"/>
    <property type="project" value="UniProtKB-EC"/>
</dbReference>
<evidence type="ECO:0000256" key="3">
    <source>
        <dbReference type="ARBA" id="ARBA00022840"/>
    </source>
</evidence>
<feature type="domain" description="Helicase C-terminal" evidence="7">
    <location>
        <begin position="628"/>
        <end position="808"/>
    </location>
</feature>
<dbReference type="InterPro" id="IPR027417">
    <property type="entry name" value="P-loop_NTPase"/>
</dbReference>
<evidence type="ECO:0000313" key="9">
    <source>
        <dbReference type="Proteomes" id="UP000518887"/>
    </source>
</evidence>
<dbReference type="RefSeq" id="WP_184657453.1">
    <property type="nucleotide sequence ID" value="NZ_CP031518.1"/>
</dbReference>
<dbReference type="PANTHER" id="PTHR11472">
    <property type="entry name" value="DNA REPAIR DEAD HELICASE RAD3/XP-D SUBFAMILY MEMBER"/>
    <property type="match status" value="1"/>
</dbReference>
<dbReference type="InterPro" id="IPR006555">
    <property type="entry name" value="ATP-dep_Helicase_C"/>
</dbReference>
<dbReference type="InterPro" id="IPR001650">
    <property type="entry name" value="Helicase_C-like"/>
</dbReference>
<feature type="coiled-coil region" evidence="5">
    <location>
        <begin position="402"/>
        <end position="429"/>
    </location>
</feature>